<evidence type="ECO:0000256" key="8">
    <source>
        <dbReference type="ARBA" id="ARBA00022606"/>
    </source>
</evidence>
<keyword evidence="10" id="KW-0106">Calcium</keyword>
<dbReference type="GO" id="GO:0015293">
    <property type="term" value="F:symporter activity"/>
    <property type="evidence" value="ECO:0007669"/>
    <property type="project" value="UniProtKB-KW"/>
</dbReference>
<evidence type="ECO:0000256" key="17">
    <source>
        <dbReference type="ARBA" id="ARBA00040585"/>
    </source>
</evidence>
<evidence type="ECO:0000256" key="4">
    <source>
        <dbReference type="ARBA" id="ARBA00022449"/>
    </source>
</evidence>
<comment type="function">
    <text evidence="21">Calcium, potassium:sodium antiporter that transports 1 Ca(2+) and 1 K(+) in exchange for 4 Na(+). Critical component of the visual transduction cascade, controlling the calcium concentration of outer segments during light and darkness. Light causes a rapid lowering of cytosolic free calcium in the outer segment of both retinal rod and cone photoreceptors and the light-induced lowering of calcium is caused by extrusion via this protein which plays a key role in the process of light adaptation.</text>
</comment>
<dbReference type="GO" id="GO:0008273">
    <property type="term" value="F:calcium, potassium:sodium antiporter activity"/>
    <property type="evidence" value="ECO:0007669"/>
    <property type="project" value="TreeGrafter"/>
</dbReference>
<dbReference type="InterPro" id="IPR044880">
    <property type="entry name" value="NCX_ion-bd_dom_sf"/>
</dbReference>
<evidence type="ECO:0000256" key="9">
    <source>
        <dbReference type="ARBA" id="ARBA00022692"/>
    </source>
</evidence>
<dbReference type="GO" id="GO:0007601">
    <property type="term" value="P:visual perception"/>
    <property type="evidence" value="ECO:0007669"/>
    <property type="project" value="UniProtKB-KW"/>
</dbReference>
<comment type="subcellular location">
    <subcellularLocation>
        <location evidence="1">Cell membrane</location>
        <topology evidence="1">Multi-pass membrane protein</topology>
    </subcellularLocation>
</comment>
<keyword evidence="6" id="KW-0597">Phosphoprotein</keyword>
<reference evidence="23" key="2">
    <citation type="submission" date="2025-09" db="UniProtKB">
        <authorList>
            <consortium name="Ensembl"/>
        </authorList>
    </citation>
    <scope>IDENTIFICATION</scope>
</reference>
<dbReference type="Gene3D" id="1.20.1420.30">
    <property type="entry name" value="NCX, central ion-binding region"/>
    <property type="match status" value="1"/>
</dbReference>
<dbReference type="Ensembl" id="ENSAOWT00000000005.1">
    <property type="protein sequence ID" value="ENSAOWP00000000004.1"/>
    <property type="gene ID" value="ENSAOWG00000000005.1"/>
</dbReference>
<evidence type="ECO:0000256" key="15">
    <source>
        <dbReference type="ARBA" id="ARBA00023305"/>
    </source>
</evidence>
<keyword evidence="4" id="KW-0050">Antiport</keyword>
<evidence type="ECO:0000256" key="18">
    <source>
        <dbReference type="ARBA" id="ARBA00042035"/>
    </source>
</evidence>
<keyword evidence="9" id="KW-0812">Transmembrane</keyword>
<evidence type="ECO:0000256" key="6">
    <source>
        <dbReference type="ARBA" id="ARBA00022553"/>
    </source>
</evidence>
<dbReference type="PANTHER" id="PTHR10846:SF36">
    <property type="entry name" value="SODIUM_POTASSIUM_CALCIUM EXCHANGER 1"/>
    <property type="match status" value="1"/>
</dbReference>
<evidence type="ECO:0000256" key="14">
    <source>
        <dbReference type="ARBA" id="ARBA00023136"/>
    </source>
</evidence>
<dbReference type="GO" id="GO:0060291">
    <property type="term" value="P:long-term synaptic potentiation"/>
    <property type="evidence" value="ECO:0007669"/>
    <property type="project" value="TreeGrafter"/>
</dbReference>
<keyword evidence="8" id="KW-0716">Sensory transduction</keyword>
<dbReference type="GO" id="GO:0006874">
    <property type="term" value="P:intracellular calcium ion homeostasis"/>
    <property type="evidence" value="ECO:0007669"/>
    <property type="project" value="TreeGrafter"/>
</dbReference>
<keyword evidence="15" id="KW-0844">Vision</keyword>
<keyword evidence="13" id="KW-0406">Ion transport</keyword>
<evidence type="ECO:0000313" key="24">
    <source>
        <dbReference type="Proteomes" id="UP000694424"/>
    </source>
</evidence>
<keyword evidence="5" id="KW-1003">Cell membrane</keyword>
<dbReference type="PANTHER" id="PTHR10846">
    <property type="entry name" value="SODIUM/POTASSIUM/CALCIUM EXCHANGER"/>
    <property type="match status" value="1"/>
</dbReference>
<keyword evidence="24" id="KW-1185">Reference proteome</keyword>
<evidence type="ECO:0000256" key="3">
    <source>
        <dbReference type="ARBA" id="ARBA00022448"/>
    </source>
</evidence>
<evidence type="ECO:0000256" key="11">
    <source>
        <dbReference type="ARBA" id="ARBA00022847"/>
    </source>
</evidence>
<evidence type="ECO:0000256" key="7">
    <source>
        <dbReference type="ARBA" id="ARBA00022568"/>
    </source>
</evidence>
<evidence type="ECO:0000256" key="1">
    <source>
        <dbReference type="ARBA" id="ARBA00004651"/>
    </source>
</evidence>
<dbReference type="InterPro" id="IPR004837">
    <property type="entry name" value="NaCa_Exmemb"/>
</dbReference>
<comment type="similarity">
    <text evidence="2">Belongs to the Ca(2+):cation antiporter (CaCA) (TC 2.A.19) family. SLC24A subfamily.</text>
</comment>
<organism evidence="23 24">
    <name type="scientific">Apteryx owenii</name>
    <name type="common">Little spotted kiwi</name>
    <dbReference type="NCBI Taxonomy" id="8824"/>
    <lineage>
        <taxon>Eukaryota</taxon>
        <taxon>Metazoa</taxon>
        <taxon>Chordata</taxon>
        <taxon>Craniata</taxon>
        <taxon>Vertebrata</taxon>
        <taxon>Euteleostomi</taxon>
        <taxon>Archelosauria</taxon>
        <taxon>Archosauria</taxon>
        <taxon>Dinosauria</taxon>
        <taxon>Saurischia</taxon>
        <taxon>Theropoda</taxon>
        <taxon>Coelurosauria</taxon>
        <taxon>Aves</taxon>
        <taxon>Palaeognathae</taxon>
        <taxon>Apterygiformes</taxon>
        <taxon>Apterygidae</taxon>
        <taxon>Apteryx</taxon>
    </lineage>
</organism>
<name>A0A8B9NS99_APTOW</name>
<reference evidence="23" key="1">
    <citation type="submission" date="2025-08" db="UniProtKB">
        <authorList>
            <consortium name="Ensembl"/>
        </authorList>
    </citation>
    <scope>IDENTIFICATION</scope>
</reference>
<dbReference type="AlphaFoldDB" id="A0A8B9NS99"/>
<dbReference type="GO" id="GO:0060292">
    <property type="term" value="P:long-term synaptic depression"/>
    <property type="evidence" value="ECO:0007669"/>
    <property type="project" value="TreeGrafter"/>
</dbReference>
<keyword evidence="3" id="KW-0813">Transport</keyword>
<evidence type="ECO:0000256" key="16">
    <source>
        <dbReference type="ARBA" id="ARBA00033627"/>
    </source>
</evidence>
<dbReference type="InterPro" id="IPR004481">
    <property type="entry name" value="K/Na/Ca-exchanger"/>
</dbReference>
<evidence type="ECO:0000256" key="2">
    <source>
        <dbReference type="ARBA" id="ARBA00005364"/>
    </source>
</evidence>
<keyword evidence="12" id="KW-1133">Transmembrane helix</keyword>
<protein>
    <recommendedName>
        <fullName evidence="17">Sodium/potassium/calcium exchanger 1</fullName>
    </recommendedName>
    <alternativeName>
        <fullName evidence="18">Na(+)/K(+)/Ca(2+)-exchange protein 1</fullName>
    </alternativeName>
    <alternativeName>
        <fullName evidence="19">Retinal rod Na-Ca+K exchanger</fullName>
    </alternativeName>
    <alternativeName>
        <fullName evidence="20">Solute carrier family 24 member 1</fullName>
    </alternativeName>
</protein>
<evidence type="ECO:0000256" key="12">
    <source>
        <dbReference type="ARBA" id="ARBA00022989"/>
    </source>
</evidence>
<evidence type="ECO:0000259" key="22">
    <source>
        <dbReference type="Pfam" id="PF01699"/>
    </source>
</evidence>
<evidence type="ECO:0000256" key="20">
    <source>
        <dbReference type="ARBA" id="ARBA00042684"/>
    </source>
</evidence>
<evidence type="ECO:0000256" key="10">
    <source>
        <dbReference type="ARBA" id="ARBA00022837"/>
    </source>
</evidence>
<keyword evidence="11" id="KW-0769">Symport</keyword>
<keyword evidence="14" id="KW-0472">Membrane</keyword>
<feature type="domain" description="Sodium/calcium exchanger membrane region" evidence="22">
    <location>
        <begin position="2"/>
        <end position="95"/>
    </location>
</feature>
<evidence type="ECO:0000313" key="23">
    <source>
        <dbReference type="Ensembl" id="ENSAOWP00000000004.1"/>
    </source>
</evidence>
<proteinExistence type="inferred from homology"/>
<keyword evidence="7" id="KW-0109">Calcium transport</keyword>
<dbReference type="GO" id="GO:0005262">
    <property type="term" value="F:calcium channel activity"/>
    <property type="evidence" value="ECO:0007669"/>
    <property type="project" value="TreeGrafter"/>
</dbReference>
<dbReference type="GO" id="GO:0005886">
    <property type="term" value="C:plasma membrane"/>
    <property type="evidence" value="ECO:0007669"/>
    <property type="project" value="UniProtKB-SubCell"/>
</dbReference>
<comment type="catalytic activity">
    <reaction evidence="16">
        <text>Ca(2+)(out) + K(+)(out) + 4 Na(+)(in) = Ca(2+)(in) + K(+)(in) + 4 Na(+)(out)</text>
        <dbReference type="Rhea" id="RHEA:69967"/>
        <dbReference type="ChEBI" id="CHEBI:29101"/>
        <dbReference type="ChEBI" id="CHEBI:29103"/>
        <dbReference type="ChEBI" id="CHEBI:29108"/>
    </reaction>
</comment>
<evidence type="ECO:0000256" key="21">
    <source>
        <dbReference type="ARBA" id="ARBA00045976"/>
    </source>
</evidence>
<dbReference type="Pfam" id="PF01699">
    <property type="entry name" value="Na_Ca_ex"/>
    <property type="match status" value="1"/>
</dbReference>
<evidence type="ECO:0000256" key="19">
    <source>
        <dbReference type="ARBA" id="ARBA00042297"/>
    </source>
</evidence>
<dbReference type="Proteomes" id="UP000694424">
    <property type="component" value="Unplaced"/>
</dbReference>
<evidence type="ECO:0000256" key="5">
    <source>
        <dbReference type="ARBA" id="ARBA00022475"/>
    </source>
</evidence>
<accession>A0A8B9NS99</accession>
<evidence type="ECO:0000256" key="13">
    <source>
        <dbReference type="ARBA" id="ARBA00023065"/>
    </source>
</evidence>
<sequence>MIYVFVALAIVCDEYFVPALGVITEKLQISEDVAGATFMAAGGSAPELFTSLIGVFISHSNVGIGTIVALHTLIVSICNNIIAMLSPLHISKDRLACYLKSMSLAVNCQYSQPTRELGCRGCLKSMLNLFAGLGRSASGDVYPQLRGELTEMFCEGTCC</sequence>